<dbReference type="EC" id="2.7.1.15" evidence="2 12"/>
<dbReference type="PRINTS" id="PR00990">
    <property type="entry name" value="RIBOKINASE"/>
</dbReference>
<dbReference type="InterPro" id="IPR002173">
    <property type="entry name" value="Carboh/pur_kinase_PfkB_CS"/>
</dbReference>
<dbReference type="UniPathway" id="UPA00916">
    <property type="reaction ID" value="UER00889"/>
</dbReference>
<keyword evidence="10 12" id="KW-0630">Potassium</keyword>
<keyword evidence="12" id="KW-0963">Cytoplasm</keyword>
<feature type="binding site" evidence="12">
    <location>
        <position position="295"/>
    </location>
    <ligand>
        <name>K(+)</name>
        <dbReference type="ChEBI" id="CHEBI:29103"/>
    </ligand>
</feature>
<evidence type="ECO:0000256" key="5">
    <source>
        <dbReference type="ARBA" id="ARBA00022723"/>
    </source>
</evidence>
<dbReference type="HAMAP" id="MF_01987">
    <property type="entry name" value="Ribokinase"/>
    <property type="match status" value="1"/>
</dbReference>
<keyword evidence="6 12" id="KW-0547">Nucleotide-binding</keyword>
<dbReference type="PANTHER" id="PTHR10584:SF166">
    <property type="entry name" value="RIBOKINASE"/>
    <property type="match status" value="1"/>
</dbReference>
<evidence type="ECO:0000256" key="7">
    <source>
        <dbReference type="ARBA" id="ARBA00022777"/>
    </source>
</evidence>
<keyword evidence="8 12" id="KW-0067">ATP-binding</keyword>
<keyword evidence="5 12" id="KW-0479">Metal-binding</keyword>
<dbReference type="PANTHER" id="PTHR10584">
    <property type="entry name" value="SUGAR KINASE"/>
    <property type="match status" value="1"/>
</dbReference>
<dbReference type="CDD" id="cd01174">
    <property type="entry name" value="ribokinase"/>
    <property type="match status" value="1"/>
</dbReference>
<evidence type="ECO:0000256" key="10">
    <source>
        <dbReference type="ARBA" id="ARBA00022958"/>
    </source>
</evidence>
<dbReference type="NCBIfam" id="TIGR02152">
    <property type="entry name" value="D_ribokin_bact"/>
    <property type="match status" value="1"/>
</dbReference>
<comment type="subunit">
    <text evidence="12">Homodimer.</text>
</comment>
<dbReference type="GO" id="GO:0019303">
    <property type="term" value="P:D-ribose catabolic process"/>
    <property type="evidence" value="ECO:0007669"/>
    <property type="project" value="UniProtKB-UniRule"/>
</dbReference>
<feature type="binding site" evidence="12">
    <location>
        <position position="251"/>
    </location>
    <ligand>
        <name>K(+)</name>
        <dbReference type="ChEBI" id="CHEBI:29103"/>
    </ligand>
</feature>
<dbReference type="GO" id="GO:0004747">
    <property type="term" value="F:ribokinase activity"/>
    <property type="evidence" value="ECO:0007669"/>
    <property type="project" value="UniProtKB-UniRule"/>
</dbReference>
<dbReference type="Gene3D" id="3.40.1190.20">
    <property type="match status" value="1"/>
</dbReference>
<name>A0A0R2CBF7_9LACO</name>
<keyword evidence="9 12" id="KW-0460">Magnesium</keyword>
<sequence>MGVMNKVTIIGSLNIDTTFKVTNFPLPGETIRAFNKSSAAGGKGANQAVAAARLGAKTTFIGKVGNDQQGEFMIKALKQEGIDISGIKVEPATGTGTADILLNEAGQNCIIVYGGANQTLTVADLAGLDQQIAASDFVVAQFETPQAATIAAFKLAKAAGKMTILNPAPASEILPELLSLTDIIIPNESENQRITGIEITDLNSMKKSAAKFADLGISRTIITLGSQGVFYAAGNRTAQLAAFKVKTVDPTAAGDTFIGAFVAKLSPTMENFTEAINYAQKASALTVQHLGAQVSIPTVAQVNQAFGF</sequence>
<comment type="function">
    <text evidence="12">Catalyzes the phosphorylation of ribose at O-5 in a reaction requiring ATP and magnesium. The resulting D-ribose-5-phosphate can then be used either for sythesis of nucleotides, histidine, and tryptophan, or as a component of the pentose phosphate pathway.</text>
</comment>
<evidence type="ECO:0000256" key="6">
    <source>
        <dbReference type="ARBA" id="ARBA00022741"/>
    </source>
</evidence>
<dbReference type="EMBL" id="AYYX01000034">
    <property type="protein sequence ID" value="KRM88450.1"/>
    <property type="molecule type" value="Genomic_DNA"/>
</dbReference>
<organism evidence="14 15">
    <name type="scientific">Liquorilactobacillus vini DSM 20605</name>
    <dbReference type="NCBI Taxonomy" id="1133569"/>
    <lineage>
        <taxon>Bacteria</taxon>
        <taxon>Bacillati</taxon>
        <taxon>Bacillota</taxon>
        <taxon>Bacilli</taxon>
        <taxon>Lactobacillales</taxon>
        <taxon>Lactobacillaceae</taxon>
        <taxon>Liquorilactobacillus</taxon>
    </lineage>
</organism>
<comment type="pathway">
    <text evidence="12">Carbohydrate metabolism; D-ribose degradation; D-ribose 5-phosphate from beta-D-ribopyranose: step 2/2.</text>
</comment>
<reference evidence="14 15" key="1">
    <citation type="journal article" date="2015" name="Genome Announc.">
        <title>Expanding the biotechnology potential of lactobacilli through comparative genomics of 213 strains and associated genera.</title>
        <authorList>
            <person name="Sun Z."/>
            <person name="Harris H.M."/>
            <person name="McCann A."/>
            <person name="Guo C."/>
            <person name="Argimon S."/>
            <person name="Zhang W."/>
            <person name="Yang X."/>
            <person name="Jeffery I.B."/>
            <person name="Cooney J.C."/>
            <person name="Kagawa T.F."/>
            <person name="Liu W."/>
            <person name="Song Y."/>
            <person name="Salvetti E."/>
            <person name="Wrobel A."/>
            <person name="Rasinkangas P."/>
            <person name="Parkhill J."/>
            <person name="Rea M.C."/>
            <person name="O'Sullivan O."/>
            <person name="Ritari J."/>
            <person name="Douillard F.P."/>
            <person name="Paul Ross R."/>
            <person name="Yang R."/>
            <person name="Briner A.E."/>
            <person name="Felis G.E."/>
            <person name="de Vos W.M."/>
            <person name="Barrangou R."/>
            <person name="Klaenhammer T.R."/>
            <person name="Caufield P.W."/>
            <person name="Cui Y."/>
            <person name="Zhang H."/>
            <person name="O'Toole P.W."/>
        </authorList>
    </citation>
    <scope>NUCLEOTIDE SEQUENCE [LARGE SCALE GENOMIC DNA]</scope>
    <source>
        <strain evidence="14 15">DSM 20605</strain>
    </source>
</reference>
<protein>
    <recommendedName>
        <fullName evidence="3 12">Ribokinase</fullName>
        <shortName evidence="12">RK</shortName>
        <ecNumber evidence="2 12">2.7.1.15</ecNumber>
    </recommendedName>
</protein>
<feature type="active site" description="Proton acceptor" evidence="12">
    <location>
        <position position="255"/>
    </location>
</feature>
<keyword evidence="7 12" id="KW-0418">Kinase</keyword>
<evidence type="ECO:0000256" key="4">
    <source>
        <dbReference type="ARBA" id="ARBA00022679"/>
    </source>
</evidence>
<comment type="catalytic activity">
    <reaction evidence="12">
        <text>D-ribose + ATP = D-ribose 5-phosphate + ADP + H(+)</text>
        <dbReference type="Rhea" id="RHEA:13697"/>
        <dbReference type="ChEBI" id="CHEBI:15378"/>
        <dbReference type="ChEBI" id="CHEBI:30616"/>
        <dbReference type="ChEBI" id="CHEBI:47013"/>
        <dbReference type="ChEBI" id="CHEBI:78346"/>
        <dbReference type="ChEBI" id="CHEBI:456216"/>
        <dbReference type="EC" id="2.7.1.15"/>
    </reaction>
</comment>
<evidence type="ECO:0000313" key="15">
    <source>
        <dbReference type="Proteomes" id="UP000051576"/>
    </source>
</evidence>
<feature type="binding site" evidence="12">
    <location>
        <position position="291"/>
    </location>
    <ligand>
        <name>K(+)</name>
        <dbReference type="ChEBI" id="CHEBI:29103"/>
    </ligand>
</feature>
<keyword evidence="11 12" id="KW-0119">Carbohydrate metabolism</keyword>
<evidence type="ECO:0000256" key="3">
    <source>
        <dbReference type="ARBA" id="ARBA00016943"/>
    </source>
</evidence>
<comment type="caution">
    <text evidence="12">Lacks conserved residue(s) required for the propagation of feature annotation.</text>
</comment>
<dbReference type="PATRIC" id="fig|1133569.4.peg.1355"/>
<dbReference type="STRING" id="1133569.FD21_GL001223"/>
<dbReference type="GO" id="GO:0005829">
    <property type="term" value="C:cytosol"/>
    <property type="evidence" value="ECO:0007669"/>
    <property type="project" value="TreeGrafter"/>
</dbReference>
<comment type="subcellular location">
    <subcellularLocation>
        <location evidence="12">Cytoplasm</location>
    </subcellularLocation>
</comment>
<evidence type="ECO:0000259" key="13">
    <source>
        <dbReference type="Pfam" id="PF00294"/>
    </source>
</evidence>
<feature type="binding site" evidence="12">
    <location>
        <position position="286"/>
    </location>
    <ligand>
        <name>K(+)</name>
        <dbReference type="ChEBI" id="CHEBI:29103"/>
    </ligand>
</feature>
<evidence type="ECO:0000256" key="11">
    <source>
        <dbReference type="ARBA" id="ARBA00023277"/>
    </source>
</evidence>
<dbReference type="InterPro" id="IPR002139">
    <property type="entry name" value="Ribo/fructo_kinase"/>
</dbReference>
<feature type="binding site" evidence="12">
    <location>
        <begin position="254"/>
        <end position="255"/>
    </location>
    <ligand>
        <name>ATP</name>
        <dbReference type="ChEBI" id="CHEBI:30616"/>
    </ligand>
</feature>
<evidence type="ECO:0000256" key="8">
    <source>
        <dbReference type="ARBA" id="ARBA00022840"/>
    </source>
</evidence>
<dbReference type="SUPFAM" id="SSF53613">
    <property type="entry name" value="Ribokinase-like"/>
    <property type="match status" value="1"/>
</dbReference>
<feature type="binding site" evidence="12">
    <location>
        <position position="187"/>
    </location>
    <ligand>
        <name>ATP</name>
        <dbReference type="ChEBI" id="CHEBI:30616"/>
    </ligand>
</feature>
<keyword evidence="15" id="KW-1185">Reference proteome</keyword>
<evidence type="ECO:0000313" key="14">
    <source>
        <dbReference type="EMBL" id="KRM88450.1"/>
    </source>
</evidence>
<comment type="caution">
    <text evidence="14">The sequence shown here is derived from an EMBL/GenBank/DDBJ whole genome shotgun (WGS) entry which is preliminary data.</text>
</comment>
<feature type="binding site" evidence="12">
    <location>
        <begin position="42"/>
        <end position="46"/>
    </location>
    <ligand>
        <name>substrate</name>
    </ligand>
</feature>
<comment type="cofactor">
    <cofactor evidence="12">
        <name>Mg(2+)</name>
        <dbReference type="ChEBI" id="CHEBI:18420"/>
    </cofactor>
    <text evidence="12">Requires a divalent cation, most likely magnesium in vivo, as an electrophilic catalyst to aid phosphoryl group transfer. It is the chelate of the metal and the nucleotide that is the actual substrate.</text>
</comment>
<dbReference type="AlphaFoldDB" id="A0A0R2CBF7"/>
<feature type="binding site" evidence="12">
    <location>
        <position position="143"/>
    </location>
    <ligand>
        <name>substrate</name>
    </ligand>
</feature>
<comment type="activity regulation">
    <text evidence="12">Activated by a monovalent cation that binds near, but not in, the active site. The most likely occupant of the site in vivo is potassium. Ion binding induces a conformational change that may alter substrate affinity.</text>
</comment>
<dbReference type="eggNOG" id="COG0524">
    <property type="taxonomic scope" value="Bacteria"/>
</dbReference>
<feature type="domain" description="Carbohydrate kinase PfkB" evidence="13">
    <location>
        <begin position="4"/>
        <end position="298"/>
    </location>
</feature>
<dbReference type="GO" id="GO:0005524">
    <property type="term" value="F:ATP binding"/>
    <property type="evidence" value="ECO:0007669"/>
    <property type="project" value="UniProtKB-UniRule"/>
</dbReference>
<dbReference type="Pfam" id="PF00294">
    <property type="entry name" value="PfkB"/>
    <property type="match status" value="1"/>
</dbReference>
<feature type="binding site" evidence="12">
    <location>
        <begin position="223"/>
        <end position="228"/>
    </location>
    <ligand>
        <name>ATP</name>
        <dbReference type="ChEBI" id="CHEBI:30616"/>
    </ligand>
</feature>
<dbReference type="InterPro" id="IPR029056">
    <property type="entry name" value="Ribokinase-like"/>
</dbReference>
<dbReference type="Proteomes" id="UP000051576">
    <property type="component" value="Unassembled WGS sequence"/>
</dbReference>
<keyword evidence="4 12" id="KW-0808">Transferase</keyword>
<dbReference type="GO" id="GO:0046872">
    <property type="term" value="F:metal ion binding"/>
    <property type="evidence" value="ECO:0007669"/>
    <property type="project" value="UniProtKB-KW"/>
</dbReference>
<dbReference type="PROSITE" id="PS00584">
    <property type="entry name" value="PFKB_KINASES_2"/>
    <property type="match status" value="1"/>
</dbReference>
<feature type="binding site" evidence="12">
    <location>
        <position position="249"/>
    </location>
    <ligand>
        <name>K(+)</name>
        <dbReference type="ChEBI" id="CHEBI:29103"/>
    </ligand>
</feature>
<comment type="similarity">
    <text evidence="1">Belongs to the carbohydrate kinase pfkB family.</text>
</comment>
<evidence type="ECO:0000256" key="2">
    <source>
        <dbReference type="ARBA" id="ARBA00012035"/>
    </source>
</evidence>
<evidence type="ECO:0000256" key="12">
    <source>
        <dbReference type="HAMAP-Rule" id="MF_01987"/>
    </source>
</evidence>
<proteinExistence type="inferred from homology"/>
<evidence type="ECO:0000256" key="9">
    <source>
        <dbReference type="ARBA" id="ARBA00022842"/>
    </source>
</evidence>
<comment type="similarity">
    <text evidence="12">Belongs to the carbohydrate kinase PfkB family. Ribokinase subfamily.</text>
</comment>
<dbReference type="InterPro" id="IPR011877">
    <property type="entry name" value="Ribokinase"/>
</dbReference>
<gene>
    <name evidence="12" type="primary">rbsK</name>
    <name evidence="14" type="ORF">FD21_GL001223</name>
</gene>
<feature type="binding site" evidence="12">
    <location>
        <begin position="14"/>
        <end position="16"/>
    </location>
    <ligand>
        <name>substrate</name>
    </ligand>
</feature>
<accession>A0A0R2CBF7</accession>
<feature type="binding site" evidence="12">
    <location>
        <position position="255"/>
    </location>
    <ligand>
        <name>substrate</name>
    </ligand>
</feature>
<dbReference type="InterPro" id="IPR011611">
    <property type="entry name" value="PfkB_dom"/>
</dbReference>
<feature type="binding site" evidence="12">
    <location>
        <position position="289"/>
    </location>
    <ligand>
        <name>K(+)</name>
        <dbReference type="ChEBI" id="CHEBI:29103"/>
    </ligand>
</feature>
<evidence type="ECO:0000256" key="1">
    <source>
        <dbReference type="ARBA" id="ARBA00005380"/>
    </source>
</evidence>